<evidence type="ECO:0000256" key="1">
    <source>
        <dbReference type="ARBA" id="ARBA00004123"/>
    </source>
</evidence>
<comment type="subcellular location">
    <subcellularLocation>
        <location evidence="1">Nucleus</location>
    </subcellularLocation>
</comment>
<keyword evidence="4" id="KW-0804">Transcription</keyword>
<evidence type="ECO:0000313" key="8">
    <source>
        <dbReference type="Proteomes" id="UP001054252"/>
    </source>
</evidence>
<keyword evidence="3" id="KW-0238">DNA-binding</keyword>
<dbReference type="AlphaFoldDB" id="A0AAV5LJP8"/>
<dbReference type="Gene3D" id="2.170.150.80">
    <property type="entry name" value="NAC domain"/>
    <property type="match status" value="1"/>
</dbReference>
<evidence type="ECO:0000259" key="6">
    <source>
        <dbReference type="PROSITE" id="PS51005"/>
    </source>
</evidence>
<evidence type="ECO:0000256" key="2">
    <source>
        <dbReference type="ARBA" id="ARBA00023015"/>
    </source>
</evidence>
<accession>A0AAV5LJP8</accession>
<name>A0AAV5LJP8_9ROSI</name>
<dbReference type="Pfam" id="PF02365">
    <property type="entry name" value="NAM"/>
    <property type="match status" value="1"/>
</dbReference>
<dbReference type="PANTHER" id="PTHR31744">
    <property type="entry name" value="PROTEIN CUP-SHAPED COTYLEDON 2-RELATED"/>
    <property type="match status" value="1"/>
</dbReference>
<dbReference type="GO" id="GO:0005634">
    <property type="term" value="C:nucleus"/>
    <property type="evidence" value="ECO:0007669"/>
    <property type="project" value="UniProtKB-SubCell"/>
</dbReference>
<evidence type="ECO:0000313" key="7">
    <source>
        <dbReference type="EMBL" id="GKV36777.1"/>
    </source>
</evidence>
<comment type="caution">
    <text evidence="7">The sequence shown here is derived from an EMBL/GenBank/DDBJ whole genome shotgun (WGS) entry which is preliminary data.</text>
</comment>
<feature type="domain" description="NAC" evidence="6">
    <location>
        <begin position="14"/>
        <end position="168"/>
    </location>
</feature>
<gene>
    <name evidence="7" type="ORF">SLEP1_g44871</name>
</gene>
<dbReference type="EMBL" id="BPVZ01000118">
    <property type="protein sequence ID" value="GKV36777.1"/>
    <property type="molecule type" value="Genomic_DNA"/>
</dbReference>
<dbReference type="PANTHER" id="PTHR31744:SF233">
    <property type="entry name" value="NAC DOMAIN-CONTAINING PROTEIN 72-LIKE"/>
    <property type="match status" value="1"/>
</dbReference>
<dbReference type="GO" id="GO:0003677">
    <property type="term" value="F:DNA binding"/>
    <property type="evidence" value="ECO:0007669"/>
    <property type="project" value="UniProtKB-KW"/>
</dbReference>
<dbReference type="InterPro" id="IPR003441">
    <property type="entry name" value="NAC-dom"/>
</dbReference>
<dbReference type="InterPro" id="IPR036093">
    <property type="entry name" value="NAC_dom_sf"/>
</dbReference>
<protein>
    <recommendedName>
        <fullName evidence="6">NAC domain-containing protein</fullName>
    </recommendedName>
</protein>
<dbReference type="FunFam" id="2.170.150.80:FF:000008">
    <property type="entry name" value="NAC domain-containing protein 72-like"/>
    <property type="match status" value="1"/>
</dbReference>
<evidence type="ECO:0000256" key="4">
    <source>
        <dbReference type="ARBA" id="ARBA00023163"/>
    </source>
</evidence>
<dbReference type="Proteomes" id="UP001054252">
    <property type="component" value="Unassembled WGS sequence"/>
</dbReference>
<dbReference type="PROSITE" id="PS51005">
    <property type="entry name" value="NAC"/>
    <property type="match status" value="1"/>
</dbReference>
<keyword evidence="2" id="KW-0805">Transcription regulation</keyword>
<reference evidence="7 8" key="1">
    <citation type="journal article" date="2021" name="Commun. Biol.">
        <title>The genome of Shorea leprosula (Dipterocarpaceae) highlights the ecological relevance of drought in aseasonal tropical rainforests.</title>
        <authorList>
            <person name="Ng K.K.S."/>
            <person name="Kobayashi M.J."/>
            <person name="Fawcett J.A."/>
            <person name="Hatakeyama M."/>
            <person name="Paape T."/>
            <person name="Ng C.H."/>
            <person name="Ang C.C."/>
            <person name="Tnah L.H."/>
            <person name="Lee C.T."/>
            <person name="Nishiyama T."/>
            <person name="Sese J."/>
            <person name="O'Brien M.J."/>
            <person name="Copetti D."/>
            <person name="Mohd Noor M.I."/>
            <person name="Ong R.C."/>
            <person name="Putra M."/>
            <person name="Sireger I.Z."/>
            <person name="Indrioko S."/>
            <person name="Kosugi Y."/>
            <person name="Izuno A."/>
            <person name="Isagi Y."/>
            <person name="Lee S.L."/>
            <person name="Shimizu K.K."/>
        </authorList>
    </citation>
    <scope>NUCLEOTIDE SEQUENCE [LARGE SCALE GENOMIC DNA]</scope>
    <source>
        <strain evidence="7">214</strain>
    </source>
</reference>
<dbReference type="SUPFAM" id="SSF101941">
    <property type="entry name" value="NAC domain"/>
    <property type="match status" value="1"/>
</dbReference>
<evidence type="ECO:0000256" key="3">
    <source>
        <dbReference type="ARBA" id="ARBA00023125"/>
    </source>
</evidence>
<evidence type="ECO:0000256" key="5">
    <source>
        <dbReference type="ARBA" id="ARBA00023242"/>
    </source>
</evidence>
<sequence length="324" mass="36113">MEATASMPSSLPLLPPGFRFHPTDEELIIHYLKQKVSSLNPLVSIIADVNIYKFNPWELPEKANFGDTEWFFFSPRDRKYPKGGRPNRAAASGYWKATGTDKPILSSTGTQCLGVKKALVFYKGRPPKGEKTNWMMMEYRLLDDSLQSPRLRGSMRLDDWVLCRVCQRLNQIAQQTGGGIYDSSCSNSPSSIYQSSLENSPASTILGSLQGQEVPDNNILKFYEYELQHSMMAPLESEDEQGLGEIFQECSPEYPDSAMASSSNSVKNVLKSIERALSVGSLDDLVHPKKRLNATATSNRDNMCNGFEIPPNTPTTNMPCFSLS</sequence>
<keyword evidence="5" id="KW-0539">Nucleus</keyword>
<keyword evidence="8" id="KW-1185">Reference proteome</keyword>
<organism evidence="7 8">
    <name type="scientific">Rubroshorea leprosula</name>
    <dbReference type="NCBI Taxonomy" id="152421"/>
    <lineage>
        <taxon>Eukaryota</taxon>
        <taxon>Viridiplantae</taxon>
        <taxon>Streptophyta</taxon>
        <taxon>Embryophyta</taxon>
        <taxon>Tracheophyta</taxon>
        <taxon>Spermatophyta</taxon>
        <taxon>Magnoliopsida</taxon>
        <taxon>eudicotyledons</taxon>
        <taxon>Gunneridae</taxon>
        <taxon>Pentapetalae</taxon>
        <taxon>rosids</taxon>
        <taxon>malvids</taxon>
        <taxon>Malvales</taxon>
        <taxon>Dipterocarpaceae</taxon>
        <taxon>Rubroshorea</taxon>
    </lineage>
</organism>
<proteinExistence type="predicted"/>
<dbReference type="GO" id="GO:0006355">
    <property type="term" value="P:regulation of DNA-templated transcription"/>
    <property type="evidence" value="ECO:0007669"/>
    <property type="project" value="InterPro"/>
</dbReference>